<evidence type="ECO:0000259" key="1">
    <source>
        <dbReference type="PROSITE" id="PS50943"/>
    </source>
</evidence>
<keyword evidence="3" id="KW-1185">Reference proteome</keyword>
<dbReference type="Gene3D" id="1.10.260.40">
    <property type="entry name" value="lambda repressor-like DNA-binding domains"/>
    <property type="match status" value="2"/>
</dbReference>
<dbReference type="GO" id="GO:0003677">
    <property type="term" value="F:DNA binding"/>
    <property type="evidence" value="ECO:0007669"/>
    <property type="project" value="InterPro"/>
</dbReference>
<organism evidence="2 3">
    <name type="scientific">Sphingobium vermicomposti</name>
    <dbReference type="NCBI Taxonomy" id="529005"/>
    <lineage>
        <taxon>Bacteria</taxon>
        <taxon>Pseudomonadati</taxon>
        <taxon>Pseudomonadota</taxon>
        <taxon>Alphaproteobacteria</taxon>
        <taxon>Sphingomonadales</taxon>
        <taxon>Sphingomonadaceae</taxon>
        <taxon>Sphingobium</taxon>
    </lineage>
</organism>
<proteinExistence type="predicted"/>
<accession>A0A846M372</accession>
<dbReference type="RefSeq" id="WP_167302724.1">
    <property type="nucleotide sequence ID" value="NZ_JAASQR010000002.1"/>
</dbReference>
<gene>
    <name evidence="2" type="ORF">FHS54_000999</name>
</gene>
<dbReference type="EMBL" id="JAASQR010000002">
    <property type="protein sequence ID" value="NIJ16033.1"/>
    <property type="molecule type" value="Genomic_DNA"/>
</dbReference>
<protein>
    <submittedName>
        <fullName evidence="2">Transcriptional regulator with XRE-family HTH domain</fullName>
    </submittedName>
</protein>
<feature type="domain" description="HTH cro/C1-type" evidence="1">
    <location>
        <begin position="24"/>
        <end position="76"/>
    </location>
</feature>
<dbReference type="Proteomes" id="UP000576821">
    <property type="component" value="Unassembled WGS sequence"/>
</dbReference>
<dbReference type="CDD" id="cd00093">
    <property type="entry name" value="HTH_XRE"/>
    <property type="match status" value="2"/>
</dbReference>
<feature type="domain" description="HTH cro/C1-type" evidence="1">
    <location>
        <begin position="86"/>
        <end position="119"/>
    </location>
</feature>
<dbReference type="InterPro" id="IPR008593">
    <property type="entry name" value="Dam_MeTrfase"/>
</dbReference>
<dbReference type="Pfam" id="PF05869">
    <property type="entry name" value="Dam"/>
    <property type="match status" value="1"/>
</dbReference>
<dbReference type="AlphaFoldDB" id="A0A846M372"/>
<dbReference type="SMART" id="SM00530">
    <property type="entry name" value="HTH_XRE"/>
    <property type="match status" value="2"/>
</dbReference>
<dbReference type="Pfam" id="PF01381">
    <property type="entry name" value="HTH_3"/>
    <property type="match status" value="1"/>
</dbReference>
<evidence type="ECO:0000313" key="3">
    <source>
        <dbReference type="Proteomes" id="UP000576821"/>
    </source>
</evidence>
<evidence type="ECO:0000313" key="2">
    <source>
        <dbReference type="EMBL" id="NIJ16033.1"/>
    </source>
</evidence>
<dbReference type="GO" id="GO:0009307">
    <property type="term" value="P:DNA restriction-modification system"/>
    <property type="evidence" value="ECO:0007669"/>
    <property type="project" value="InterPro"/>
</dbReference>
<name>A0A846M372_9SPHN</name>
<dbReference type="GO" id="GO:0009007">
    <property type="term" value="F:site-specific DNA-methyltransferase (adenine-specific) activity"/>
    <property type="evidence" value="ECO:0007669"/>
    <property type="project" value="InterPro"/>
</dbReference>
<comment type="caution">
    <text evidence="2">The sequence shown here is derived from an EMBL/GenBank/DDBJ whole genome shotgun (WGS) entry which is preliminary data.</text>
</comment>
<reference evidence="2 3" key="1">
    <citation type="submission" date="2020-03" db="EMBL/GenBank/DDBJ databases">
        <title>Genomic Encyclopedia of Type Strains, Phase IV (KMG-IV): sequencing the most valuable type-strain genomes for metagenomic binning, comparative biology and taxonomic classification.</title>
        <authorList>
            <person name="Goeker M."/>
        </authorList>
    </citation>
    <scope>NUCLEOTIDE SEQUENCE [LARGE SCALE GENOMIC DNA]</scope>
    <source>
        <strain evidence="2 3">DSM 21299</strain>
    </source>
</reference>
<dbReference type="InterPro" id="IPR001387">
    <property type="entry name" value="Cro/C1-type_HTH"/>
</dbReference>
<dbReference type="PROSITE" id="PS50943">
    <property type="entry name" value="HTH_CROC1"/>
    <property type="match status" value="2"/>
</dbReference>
<dbReference type="SUPFAM" id="SSF47413">
    <property type="entry name" value="lambda repressor-like DNA-binding domains"/>
    <property type="match status" value="2"/>
</dbReference>
<dbReference type="InterPro" id="IPR010982">
    <property type="entry name" value="Lambda_DNA-bd_dom_sf"/>
</dbReference>
<sequence length="317" mass="35097">MPLNQISNRAICDLIWYHILIDHLKEARLQRGWSQATLAARSGVSVQAVKRLERGIGSLETVMSVMTALDFHLMGLGEGGTLPEQLKSARRKRCLSITTVATKAGLSRATVASLEQGKATVGSLIKVLAVVAPRARRRAPERAYWGQANKVDRDSRFTPPEFMEGIYAAFGPVDLDPCANIHSPVIAKRKILLNEGGDGLTDAWSGDLAFVNPPFSRLLVWLRRAHEQWHSGRIRTVVCLVPVRTDSAWFHETLSIDADMFLLRGRVRFLDASGKGQHTPFSLMLVTLGATEEQKQRYATLVPGYWLTRSNAVAGFL</sequence>